<evidence type="ECO:0000313" key="2">
    <source>
        <dbReference type="EMBL" id="AOZ96222.1"/>
    </source>
</evidence>
<accession>A0A1D9P143</accession>
<gene>
    <name evidence="2" type="ORF">bhn_I1188</name>
</gene>
<proteinExistence type="predicted"/>
<name>A0A1D9P143_9FIRM</name>
<keyword evidence="3" id="KW-1185">Reference proteome</keyword>
<feature type="domain" description="Treble clef zinc finger" evidence="1">
    <location>
        <begin position="504"/>
        <end position="557"/>
    </location>
</feature>
<feature type="domain" description="Treble clef zinc finger" evidence="1">
    <location>
        <begin position="73"/>
        <end position="125"/>
    </location>
</feature>
<dbReference type="InterPro" id="IPR025487">
    <property type="entry name" value="DUF4379"/>
</dbReference>
<dbReference type="Proteomes" id="UP000179284">
    <property type="component" value="Chromosome I"/>
</dbReference>
<dbReference type="KEGG" id="bhu:bhn_I1188"/>
<dbReference type="PANTHER" id="PTHR37317">
    <property type="entry name" value="BLR8090 PROTEIN"/>
    <property type="match status" value="1"/>
</dbReference>
<dbReference type="EMBL" id="CP017831">
    <property type="protein sequence ID" value="AOZ96222.1"/>
    <property type="molecule type" value="Genomic_DNA"/>
</dbReference>
<feature type="domain" description="Treble clef zinc finger" evidence="1">
    <location>
        <begin position="436"/>
        <end position="488"/>
    </location>
</feature>
<protein>
    <recommendedName>
        <fullName evidence="1">Treble clef zinc finger domain-containing protein</fullName>
    </recommendedName>
</protein>
<feature type="domain" description="Treble clef zinc finger" evidence="1">
    <location>
        <begin position="3"/>
        <end position="57"/>
    </location>
</feature>
<dbReference type="RefSeq" id="WP_161487304.1">
    <property type="nucleotide sequence ID" value="NZ_CP017831.1"/>
</dbReference>
<organism evidence="2 3">
    <name type="scientific">Butyrivibrio hungatei</name>
    <dbReference type="NCBI Taxonomy" id="185008"/>
    <lineage>
        <taxon>Bacteria</taxon>
        <taxon>Bacillati</taxon>
        <taxon>Bacillota</taxon>
        <taxon>Clostridia</taxon>
        <taxon>Lachnospirales</taxon>
        <taxon>Lachnospiraceae</taxon>
        <taxon>Butyrivibrio</taxon>
    </lineage>
</organism>
<feature type="domain" description="Treble clef zinc finger" evidence="1">
    <location>
        <begin position="285"/>
        <end position="338"/>
    </location>
</feature>
<reference evidence="3" key="1">
    <citation type="submission" date="2016-10" db="EMBL/GenBank/DDBJ databases">
        <title>The complete genome sequence of the rumen bacterium Butyrivibrio hungatei MB2003.</title>
        <authorList>
            <person name="Palevich N."/>
            <person name="Kelly W.J."/>
            <person name="Leahy S.C."/>
            <person name="Altermann E."/>
            <person name="Rakonjac J."/>
            <person name="Attwood G.T."/>
        </authorList>
    </citation>
    <scope>NUCLEOTIDE SEQUENCE [LARGE SCALE GENOMIC DNA]</scope>
    <source>
        <strain evidence="3">MB2003</strain>
    </source>
</reference>
<dbReference type="Pfam" id="PF14311">
    <property type="entry name" value="DUF4379"/>
    <property type="match status" value="6"/>
</dbReference>
<feature type="domain" description="Treble clef zinc finger" evidence="1">
    <location>
        <begin position="364"/>
        <end position="417"/>
    </location>
</feature>
<dbReference type="PANTHER" id="PTHR37317:SF1">
    <property type="entry name" value="ZINC-RIBBON DOMAIN-CONTAINING PROTEIN-RELATED"/>
    <property type="match status" value="1"/>
</dbReference>
<evidence type="ECO:0000313" key="3">
    <source>
        <dbReference type="Proteomes" id="UP000179284"/>
    </source>
</evidence>
<evidence type="ECO:0000259" key="1">
    <source>
        <dbReference type="Pfam" id="PF14311"/>
    </source>
</evidence>
<dbReference type="AlphaFoldDB" id="A0A1D9P143"/>
<sequence>MKEWNWEENEKRGLDPNKLTLGSGKKANWICTKGHNWDADICHRVGRGSNCPYCANKKAWPGYNDLKSQRPDLMSEWDFDTNTIDPSTVVLQSNKRVNWICPKGHHYTKAIYLRVAGQGCIICSRGLATSFPEQCFFYYTKKVYPDAVNSYKAIFDNQMELDIFIPSINTGIEYDGIFWHDKKDKDVLAREERKYKICKEHNIRLFRIKEGDFKGFTDTSDRTWYIPRKCDNKLLNMYITEYLKFLIMGGARLPVVDIDKDKAEILEYKTLRLEDSLDYLYPEVAKEWHPTKNGKLTPDLFTPGSPEKVWWLCSKCGNEWRAPIANRSKGHGCNECANPVRMKTRKQNILAKRESIDKEICLLDWDYQLNEHGPEYYTNGSGEVVTWRCHVCGYRWETAICNRTRDYKNGCPFCSGKIIIRGFNDLLTVRPELELDWDYKSNKDIDPTKIGVGCHDSVSWVCHKCTYRWDAQVYNRANGKGCPCCSNRVVVAGINDLATTDPDIAADWHPTKNSLKPTEVTRGQSTIINWRCAICGNEWRDTLNHRSGGRGCRVCKKLKQ</sequence>
<dbReference type="Gene3D" id="3.40.960.10">
    <property type="entry name" value="VSR Endonuclease"/>
    <property type="match status" value="1"/>
</dbReference>